<dbReference type="PANTHER" id="PTHR30250">
    <property type="entry name" value="PST FAMILY PREDICTED COLANIC ACID TRANSPORTER"/>
    <property type="match status" value="1"/>
</dbReference>
<feature type="transmembrane region" description="Helical" evidence="6">
    <location>
        <begin position="44"/>
        <end position="65"/>
    </location>
</feature>
<feature type="transmembrane region" description="Helical" evidence="6">
    <location>
        <begin position="299"/>
        <end position="317"/>
    </location>
</feature>
<feature type="transmembrane region" description="Helical" evidence="6">
    <location>
        <begin position="258"/>
        <end position="278"/>
    </location>
</feature>
<evidence type="ECO:0008006" key="9">
    <source>
        <dbReference type="Google" id="ProtNLM"/>
    </source>
</evidence>
<feature type="transmembrane region" description="Helical" evidence="6">
    <location>
        <begin position="85"/>
        <end position="108"/>
    </location>
</feature>
<comment type="subcellular location">
    <subcellularLocation>
        <location evidence="1">Cell membrane</location>
        <topology evidence="1">Multi-pass membrane protein</topology>
    </subcellularLocation>
</comment>
<organism evidence="7 8">
    <name type="scientific">Candidatus Woykebacteria bacterium RBG_13_40_7b</name>
    <dbReference type="NCBI Taxonomy" id="1802594"/>
    <lineage>
        <taxon>Bacteria</taxon>
        <taxon>Candidatus Woykeibacteriota</taxon>
    </lineage>
</organism>
<keyword evidence="4 6" id="KW-1133">Transmembrane helix</keyword>
<evidence type="ECO:0000313" key="8">
    <source>
        <dbReference type="Proteomes" id="UP000177103"/>
    </source>
</evidence>
<dbReference type="Pfam" id="PF01943">
    <property type="entry name" value="Polysacc_synt"/>
    <property type="match status" value="1"/>
</dbReference>
<dbReference type="PANTHER" id="PTHR30250:SF11">
    <property type="entry name" value="O-ANTIGEN TRANSPORTER-RELATED"/>
    <property type="match status" value="1"/>
</dbReference>
<accession>A0A1G1WBP5</accession>
<dbReference type="InterPro" id="IPR050833">
    <property type="entry name" value="Poly_Biosynth_Transport"/>
</dbReference>
<dbReference type="GO" id="GO:0005886">
    <property type="term" value="C:plasma membrane"/>
    <property type="evidence" value="ECO:0007669"/>
    <property type="project" value="UniProtKB-SubCell"/>
</dbReference>
<dbReference type="AlphaFoldDB" id="A0A1G1WBP5"/>
<keyword evidence="5 6" id="KW-0472">Membrane</keyword>
<dbReference type="InterPro" id="IPR002797">
    <property type="entry name" value="Polysacc_synth"/>
</dbReference>
<dbReference type="Proteomes" id="UP000177103">
    <property type="component" value="Unassembled WGS sequence"/>
</dbReference>
<feature type="transmembrane region" description="Helical" evidence="6">
    <location>
        <begin position="207"/>
        <end position="227"/>
    </location>
</feature>
<feature type="transmembrane region" description="Helical" evidence="6">
    <location>
        <begin position="170"/>
        <end position="195"/>
    </location>
</feature>
<evidence type="ECO:0000256" key="2">
    <source>
        <dbReference type="ARBA" id="ARBA00022475"/>
    </source>
</evidence>
<protein>
    <recommendedName>
        <fullName evidence="9">Polysaccharide biosynthesis protein C-terminal domain-containing protein</fullName>
    </recommendedName>
</protein>
<keyword evidence="2" id="KW-1003">Cell membrane</keyword>
<evidence type="ECO:0000256" key="5">
    <source>
        <dbReference type="ARBA" id="ARBA00023136"/>
    </source>
</evidence>
<name>A0A1G1WBP5_9BACT</name>
<gene>
    <name evidence="7" type="ORF">A2Y57_00570</name>
</gene>
<evidence type="ECO:0000256" key="3">
    <source>
        <dbReference type="ARBA" id="ARBA00022692"/>
    </source>
</evidence>
<feature type="transmembrane region" description="Helical" evidence="6">
    <location>
        <begin position="146"/>
        <end position="164"/>
    </location>
</feature>
<feature type="transmembrane region" description="Helical" evidence="6">
    <location>
        <begin position="337"/>
        <end position="360"/>
    </location>
</feature>
<feature type="transmembrane region" description="Helical" evidence="6">
    <location>
        <begin position="114"/>
        <end position="134"/>
    </location>
</feature>
<comment type="caution">
    <text evidence="7">The sequence shown here is derived from an EMBL/GenBank/DDBJ whole genome shotgun (WGS) entry which is preliminary data.</text>
</comment>
<proteinExistence type="predicted"/>
<sequence length="440" mass="49112">MSSTSKIAFNTLIQLFGRFLTSLITAVVVFLISKNLGASTLGDFITIITYISLFFLVVDFGLNAIAVKDLSTDEDKIPFYFRNLFGLRIILSIAIIFLSLVILSILPYRIEIKLTIALGSFLILFQGLFLSAIAVFQTKLRYEKMVLCDVFGSIVTLILIFLAIKTGANLLVLISIYLIGAILRVILGFYLVSSYVGKLSFEFNRRLLTYLMLSALPLGLTIFFAQLNASVDKIILSLINLPTSLNISNSVAVGVYGLGYKIFETAILFPTFFVNSSYPIMIKHRNESIEKFRKTLKKLVLVLVSVSLLGIILGFPLAPYLVNIFQKGGEDLSGSILILRILLLFLPIFYLSALFLWTAVTLGLTKILPLIYGFGSIINVSLNLIFIPKYGYISSAYVAGFTEFIILISLFYFTLEHLKKYEDKNLAFGKNLVFTQKESS</sequence>
<feature type="transmembrane region" description="Helical" evidence="6">
    <location>
        <begin position="12"/>
        <end position="32"/>
    </location>
</feature>
<evidence type="ECO:0000256" key="4">
    <source>
        <dbReference type="ARBA" id="ARBA00022989"/>
    </source>
</evidence>
<evidence type="ECO:0000256" key="6">
    <source>
        <dbReference type="SAM" id="Phobius"/>
    </source>
</evidence>
<evidence type="ECO:0000313" key="7">
    <source>
        <dbReference type="EMBL" id="OGY25109.1"/>
    </source>
</evidence>
<feature type="transmembrane region" description="Helical" evidence="6">
    <location>
        <begin position="367"/>
        <end position="386"/>
    </location>
</feature>
<evidence type="ECO:0000256" key="1">
    <source>
        <dbReference type="ARBA" id="ARBA00004651"/>
    </source>
</evidence>
<dbReference type="EMBL" id="MHCQ01000002">
    <property type="protein sequence ID" value="OGY25109.1"/>
    <property type="molecule type" value="Genomic_DNA"/>
</dbReference>
<feature type="transmembrane region" description="Helical" evidence="6">
    <location>
        <begin position="392"/>
        <end position="415"/>
    </location>
</feature>
<keyword evidence="3 6" id="KW-0812">Transmembrane</keyword>
<reference evidence="7 8" key="1">
    <citation type="journal article" date="2016" name="Nat. Commun.">
        <title>Thousands of microbial genomes shed light on interconnected biogeochemical processes in an aquifer system.</title>
        <authorList>
            <person name="Anantharaman K."/>
            <person name="Brown C.T."/>
            <person name="Hug L.A."/>
            <person name="Sharon I."/>
            <person name="Castelle C.J."/>
            <person name="Probst A.J."/>
            <person name="Thomas B.C."/>
            <person name="Singh A."/>
            <person name="Wilkins M.J."/>
            <person name="Karaoz U."/>
            <person name="Brodie E.L."/>
            <person name="Williams K.H."/>
            <person name="Hubbard S.S."/>
            <person name="Banfield J.F."/>
        </authorList>
    </citation>
    <scope>NUCLEOTIDE SEQUENCE [LARGE SCALE GENOMIC DNA]</scope>
</reference>